<dbReference type="GO" id="GO:0016491">
    <property type="term" value="F:oxidoreductase activity"/>
    <property type="evidence" value="ECO:0007669"/>
    <property type="project" value="UniProtKB-KW"/>
</dbReference>
<feature type="compositionally biased region" description="Gly residues" evidence="1">
    <location>
        <begin position="137"/>
        <end position="150"/>
    </location>
</feature>
<evidence type="ECO:0000313" key="4">
    <source>
        <dbReference type="Proteomes" id="UP001597023"/>
    </source>
</evidence>
<accession>A0ABW2W8R7</accession>
<keyword evidence="4" id="KW-1185">Reference proteome</keyword>
<dbReference type="PANTHER" id="PTHR42841">
    <property type="entry name" value="AMINE OXIDASE"/>
    <property type="match status" value="1"/>
</dbReference>
<evidence type="ECO:0000259" key="2">
    <source>
        <dbReference type="Pfam" id="PF01593"/>
    </source>
</evidence>
<keyword evidence="3" id="KW-0560">Oxidoreductase</keyword>
<feature type="compositionally biased region" description="Low complexity" evidence="1">
    <location>
        <begin position="217"/>
        <end position="230"/>
    </location>
</feature>
<proteinExistence type="predicted"/>
<feature type="domain" description="Amine oxidase" evidence="2">
    <location>
        <begin position="255"/>
        <end position="539"/>
    </location>
</feature>
<reference evidence="4" key="1">
    <citation type="journal article" date="2019" name="Int. J. Syst. Evol. Microbiol.">
        <title>The Global Catalogue of Microorganisms (GCM) 10K type strain sequencing project: providing services to taxonomists for standard genome sequencing and annotation.</title>
        <authorList>
            <consortium name="The Broad Institute Genomics Platform"/>
            <consortium name="The Broad Institute Genome Sequencing Center for Infectious Disease"/>
            <person name="Wu L."/>
            <person name="Ma J."/>
        </authorList>
    </citation>
    <scope>NUCLEOTIDE SEQUENCE [LARGE SCALE GENOMIC DNA]</scope>
    <source>
        <strain evidence="4">CGMCC 4.7400</strain>
    </source>
</reference>
<feature type="region of interest" description="Disordered" evidence="1">
    <location>
        <begin position="123"/>
        <end position="230"/>
    </location>
</feature>
<dbReference type="Pfam" id="PF01593">
    <property type="entry name" value="Amino_oxidase"/>
    <property type="match status" value="1"/>
</dbReference>
<dbReference type="RefSeq" id="WP_381606669.1">
    <property type="nucleotide sequence ID" value="NZ_JBHTEB010000001.1"/>
</dbReference>
<dbReference type="InterPro" id="IPR036188">
    <property type="entry name" value="FAD/NAD-bd_sf"/>
</dbReference>
<comment type="caution">
    <text evidence="3">The sequence shown here is derived from an EMBL/GenBank/DDBJ whole genome shotgun (WGS) entry which is preliminary data.</text>
</comment>
<dbReference type="Gene3D" id="3.90.660.20">
    <property type="entry name" value="Protoporphyrinogen oxidase, mitochondrial, domain 2"/>
    <property type="match status" value="1"/>
</dbReference>
<feature type="region of interest" description="Disordered" evidence="1">
    <location>
        <begin position="547"/>
        <end position="573"/>
    </location>
</feature>
<feature type="compositionally biased region" description="Pro residues" evidence="1">
    <location>
        <begin position="563"/>
        <end position="573"/>
    </location>
</feature>
<dbReference type="InterPro" id="IPR002937">
    <property type="entry name" value="Amino_oxidase"/>
</dbReference>
<name>A0ABW2W8R7_9ACTN</name>
<gene>
    <name evidence="3" type="ORF">ACFQZ6_09655</name>
</gene>
<dbReference type="EC" id="1.-.-.-" evidence="3"/>
<dbReference type="EMBL" id="JBHTEB010000001">
    <property type="protein sequence ID" value="MFD0314493.1"/>
    <property type="molecule type" value="Genomic_DNA"/>
</dbReference>
<evidence type="ECO:0000313" key="3">
    <source>
        <dbReference type="EMBL" id="MFD0314493.1"/>
    </source>
</evidence>
<dbReference type="Pfam" id="PF13450">
    <property type="entry name" value="NAD_binding_8"/>
    <property type="match status" value="1"/>
</dbReference>
<dbReference type="Gene3D" id="3.50.50.60">
    <property type="entry name" value="FAD/NAD(P)-binding domain"/>
    <property type="match status" value="2"/>
</dbReference>
<feature type="compositionally biased region" description="Low complexity" evidence="1">
    <location>
        <begin position="547"/>
        <end position="562"/>
    </location>
</feature>
<feature type="compositionally biased region" description="Polar residues" evidence="1">
    <location>
        <begin position="186"/>
        <end position="203"/>
    </location>
</feature>
<evidence type="ECO:0000256" key="1">
    <source>
        <dbReference type="SAM" id="MobiDB-lite"/>
    </source>
</evidence>
<dbReference type="Proteomes" id="UP001597023">
    <property type="component" value="Unassembled WGS sequence"/>
</dbReference>
<protein>
    <submittedName>
        <fullName evidence="3">NAD(P)/FAD-dependent oxidoreductase</fullName>
        <ecNumber evidence="3">1.-.-.-</ecNumber>
    </submittedName>
</protein>
<dbReference type="SUPFAM" id="SSF51905">
    <property type="entry name" value="FAD/NAD(P)-binding domain"/>
    <property type="match status" value="1"/>
</dbReference>
<organism evidence="3 4">
    <name type="scientific">Streptomyces flavalbus</name>
    <dbReference type="NCBI Taxonomy" id="2665155"/>
    <lineage>
        <taxon>Bacteria</taxon>
        <taxon>Bacillati</taxon>
        <taxon>Actinomycetota</taxon>
        <taxon>Actinomycetes</taxon>
        <taxon>Kitasatosporales</taxon>
        <taxon>Streptomycetaceae</taxon>
        <taxon>Streptomyces</taxon>
    </lineage>
</organism>
<sequence>MLEPAFQADVVVVGAGVAGLSAAHRLTRAGVRTVVLEAAPWVGGRMSTEKVDGFRLDRVGRLLSTSYPELRLTPGLDALALRAFAPGVLLHADGRLRHTSVPTGGGSARGARGALQAMRALASAPRPIPTPWSRSGAAGGGRAGAPGGGAEALQGQAGASHSQADAAQGRADALPGQAGAPRSQRDTSQSQADAAQGRISTPQGRADVTHALRGRTRAPGPRTTPSWTRAGAALGTTLGTTLSGPLGNPLDQARLGAALARLAAMPVERLLARPEVPAGQALAARGLPARTIDGFLRPLLAALLCDPELTTSSRCADLALRAFASGRLCVPEGGAETLPQLLAAALPPGTVHTGVRVTSVATNRVTTAEHGEFRCRAVLLATDARAAADLLPGLRVPGFHPVTVVHHTTDEPPATGAALLLDADRGGPVAHTAVVSAVDPSRAPAGRALVSSTVLGPPVPRVDTAVRAHLSRLYGTSTARWETLAVHHTAEAVPAMRPPHDLRRPVRLLAGLYVCGDHRDTSTVQGALHSGYRASAAILADLGAAGSMHQADPAPTARRTAPTAPPPAPAAAA</sequence>